<keyword evidence="9 13" id="KW-0479">Metal-binding</keyword>
<reference evidence="15 16" key="1">
    <citation type="submission" date="2019-05" db="EMBL/GenBank/DDBJ databases">
        <title>We sequenced the genome of Paenibacillus hemerocallicola KCTC 33185 for further insight into its adaptation and study the phylogeny of Paenibacillus.</title>
        <authorList>
            <person name="Narsing Rao M.P."/>
        </authorList>
    </citation>
    <scope>NUCLEOTIDE SEQUENCE [LARGE SCALE GENOMIC DNA]</scope>
    <source>
        <strain evidence="15 16">KCTC 33185</strain>
    </source>
</reference>
<dbReference type="PANTHER" id="PTHR10192">
    <property type="entry name" value="MOLYBDOPTERIN BIOSYNTHESIS PROTEIN"/>
    <property type="match status" value="1"/>
</dbReference>
<comment type="cofactor">
    <cofactor evidence="1 13">
        <name>Mg(2+)</name>
        <dbReference type="ChEBI" id="CHEBI:18420"/>
    </cofactor>
</comment>
<comment type="function">
    <text evidence="2 13">Catalyzes the insertion of molybdate into adenylated molybdopterin with the concomitant release of AMP.</text>
</comment>
<dbReference type="RefSeq" id="WP_139607379.1">
    <property type="nucleotide sequence ID" value="NZ_VDCQ01000094.1"/>
</dbReference>
<keyword evidence="7 13" id="KW-0500">Molybdenum</keyword>
<dbReference type="InterPro" id="IPR005110">
    <property type="entry name" value="MoeA_linker/N"/>
</dbReference>
<evidence type="ECO:0000256" key="7">
    <source>
        <dbReference type="ARBA" id="ARBA00022505"/>
    </source>
</evidence>
<evidence type="ECO:0000313" key="15">
    <source>
        <dbReference type="EMBL" id="TNJ59284.1"/>
    </source>
</evidence>
<dbReference type="SUPFAM" id="SSF53218">
    <property type="entry name" value="Molybdenum cofactor biosynthesis proteins"/>
    <property type="match status" value="1"/>
</dbReference>
<dbReference type="InterPro" id="IPR036688">
    <property type="entry name" value="MoeA_C_domain_IV_sf"/>
</dbReference>
<dbReference type="Pfam" id="PF03453">
    <property type="entry name" value="MoeA_N"/>
    <property type="match status" value="1"/>
</dbReference>
<dbReference type="AlphaFoldDB" id="A0A5C4SWG5"/>
<evidence type="ECO:0000256" key="9">
    <source>
        <dbReference type="ARBA" id="ARBA00022723"/>
    </source>
</evidence>
<dbReference type="SUPFAM" id="SSF63882">
    <property type="entry name" value="MoeA N-terminal region -like"/>
    <property type="match status" value="1"/>
</dbReference>
<dbReference type="GO" id="GO:0005829">
    <property type="term" value="C:cytosol"/>
    <property type="evidence" value="ECO:0007669"/>
    <property type="project" value="TreeGrafter"/>
</dbReference>
<dbReference type="Gene3D" id="2.170.190.11">
    <property type="entry name" value="Molybdopterin biosynthesis moea protein, domain 3"/>
    <property type="match status" value="1"/>
</dbReference>
<dbReference type="FunFam" id="3.40.980.10:FF:000004">
    <property type="entry name" value="Molybdopterin molybdenumtransferase"/>
    <property type="match status" value="1"/>
</dbReference>
<dbReference type="InterPro" id="IPR001453">
    <property type="entry name" value="MoaB/Mog_dom"/>
</dbReference>
<comment type="catalytic activity">
    <reaction evidence="12">
        <text>adenylyl-molybdopterin + molybdate = Mo-molybdopterin + AMP + H(+)</text>
        <dbReference type="Rhea" id="RHEA:35047"/>
        <dbReference type="ChEBI" id="CHEBI:15378"/>
        <dbReference type="ChEBI" id="CHEBI:36264"/>
        <dbReference type="ChEBI" id="CHEBI:62727"/>
        <dbReference type="ChEBI" id="CHEBI:71302"/>
        <dbReference type="ChEBI" id="CHEBI:456215"/>
        <dbReference type="EC" id="2.10.1.1"/>
    </reaction>
</comment>
<keyword evidence="10 13" id="KW-0460">Magnesium</keyword>
<dbReference type="GO" id="GO:0046872">
    <property type="term" value="F:metal ion binding"/>
    <property type="evidence" value="ECO:0007669"/>
    <property type="project" value="UniProtKB-UniRule"/>
</dbReference>
<dbReference type="FunFam" id="2.170.190.11:FF:000001">
    <property type="entry name" value="Molybdopterin molybdenumtransferase"/>
    <property type="match status" value="1"/>
</dbReference>
<dbReference type="EC" id="2.10.1.1" evidence="5 13"/>
<protein>
    <recommendedName>
        <fullName evidence="6 13">Molybdopterin molybdenumtransferase</fullName>
        <ecNumber evidence="5 13">2.10.1.1</ecNumber>
    </recommendedName>
</protein>
<evidence type="ECO:0000256" key="13">
    <source>
        <dbReference type="RuleBase" id="RU365090"/>
    </source>
</evidence>
<accession>A0A5C4SWG5</accession>
<dbReference type="UniPathway" id="UPA00344"/>
<evidence type="ECO:0000256" key="3">
    <source>
        <dbReference type="ARBA" id="ARBA00005046"/>
    </source>
</evidence>
<comment type="caution">
    <text evidence="15">The sequence shown here is derived from an EMBL/GenBank/DDBJ whole genome shotgun (WGS) entry which is preliminary data.</text>
</comment>
<dbReference type="GO" id="GO:0006777">
    <property type="term" value="P:Mo-molybdopterin cofactor biosynthetic process"/>
    <property type="evidence" value="ECO:0007669"/>
    <property type="project" value="UniProtKB-UniRule"/>
</dbReference>
<dbReference type="OrthoDB" id="9804758at2"/>
<dbReference type="InterPro" id="IPR038987">
    <property type="entry name" value="MoeA-like"/>
</dbReference>
<evidence type="ECO:0000256" key="6">
    <source>
        <dbReference type="ARBA" id="ARBA00021108"/>
    </source>
</evidence>
<dbReference type="NCBIfam" id="NF045515">
    <property type="entry name" value="Glp_gephyrin"/>
    <property type="match status" value="1"/>
</dbReference>
<gene>
    <name evidence="15" type="ORF">FE784_37420</name>
</gene>
<keyword evidence="8 13" id="KW-0808">Transferase</keyword>
<dbReference type="EMBL" id="VDCQ01000094">
    <property type="protein sequence ID" value="TNJ59284.1"/>
    <property type="molecule type" value="Genomic_DNA"/>
</dbReference>
<dbReference type="Pfam" id="PF00994">
    <property type="entry name" value="MoCF_biosynth"/>
    <property type="match status" value="1"/>
</dbReference>
<evidence type="ECO:0000259" key="14">
    <source>
        <dbReference type="SMART" id="SM00852"/>
    </source>
</evidence>
<evidence type="ECO:0000256" key="8">
    <source>
        <dbReference type="ARBA" id="ARBA00022679"/>
    </source>
</evidence>
<dbReference type="SMART" id="SM00852">
    <property type="entry name" value="MoCF_biosynth"/>
    <property type="match status" value="1"/>
</dbReference>
<evidence type="ECO:0000256" key="12">
    <source>
        <dbReference type="ARBA" id="ARBA00047317"/>
    </source>
</evidence>
<evidence type="ECO:0000256" key="4">
    <source>
        <dbReference type="ARBA" id="ARBA00010763"/>
    </source>
</evidence>
<dbReference type="Gene3D" id="3.90.105.10">
    <property type="entry name" value="Molybdopterin biosynthesis moea protein, domain 2"/>
    <property type="match status" value="1"/>
</dbReference>
<dbReference type="NCBIfam" id="TIGR00177">
    <property type="entry name" value="molyb_syn"/>
    <property type="match status" value="1"/>
</dbReference>
<dbReference type="Gene3D" id="3.40.980.10">
    <property type="entry name" value="MoaB/Mog-like domain"/>
    <property type="match status" value="1"/>
</dbReference>
<dbReference type="PANTHER" id="PTHR10192:SF5">
    <property type="entry name" value="GEPHYRIN"/>
    <property type="match status" value="1"/>
</dbReference>
<keyword evidence="11 13" id="KW-0501">Molybdenum cofactor biosynthesis</keyword>
<dbReference type="CDD" id="cd00887">
    <property type="entry name" value="MoeA"/>
    <property type="match status" value="1"/>
</dbReference>
<sequence length="385" mass="40122">MGEGGNAIYRRDAIPVEEAMRRIAERIGFVGIERVPLSEAFGRRLAEHVFADAPLPHFRRSGLDGYAVRADDTAGASPSSPARLEIIESVPCGAMPQKEVASGTAVRIMTGAAVPEGADAVVMLEMTGTETKDGRSYALVRRPMNGGANITPIGGETAAGELLLAPGCVIGSGETAVLAAFGRSVLQVARSPKVAIIATGAELLPVDTPSPLAPGRIRDSNSAMVAALIREAGGTPLLYGTVTDDPGAAATIVLRALGEADVVVTTGGVSVGDYDVMTDFCRHWDGELLFHKVAMRPGSPTSAGIRDGRPLFMLSGNPGACYVGFELFVRDALLHMQGASAPSLRPISAVLAEGEYAGIAYQRYVRGVKAGETVTVLIRRVLPFG</sequence>
<evidence type="ECO:0000313" key="16">
    <source>
        <dbReference type="Proteomes" id="UP000307943"/>
    </source>
</evidence>
<evidence type="ECO:0000256" key="10">
    <source>
        <dbReference type="ARBA" id="ARBA00022842"/>
    </source>
</evidence>
<dbReference type="GO" id="GO:0061599">
    <property type="term" value="F:molybdopterin molybdotransferase activity"/>
    <property type="evidence" value="ECO:0007669"/>
    <property type="project" value="UniProtKB-UniRule"/>
</dbReference>
<organism evidence="15 16">
    <name type="scientific">Paenibacillus hemerocallicola</name>
    <dbReference type="NCBI Taxonomy" id="1172614"/>
    <lineage>
        <taxon>Bacteria</taxon>
        <taxon>Bacillati</taxon>
        <taxon>Bacillota</taxon>
        <taxon>Bacilli</taxon>
        <taxon>Bacillales</taxon>
        <taxon>Paenibacillaceae</taxon>
        <taxon>Paenibacillus</taxon>
    </lineage>
</organism>
<dbReference type="InterPro" id="IPR036135">
    <property type="entry name" value="MoeA_linker/N_sf"/>
</dbReference>
<evidence type="ECO:0000256" key="5">
    <source>
        <dbReference type="ARBA" id="ARBA00013269"/>
    </source>
</evidence>
<dbReference type="Proteomes" id="UP000307943">
    <property type="component" value="Unassembled WGS sequence"/>
</dbReference>
<name>A0A5C4SWG5_9BACL</name>
<comment type="similarity">
    <text evidence="4 13">Belongs to the MoeA family.</text>
</comment>
<evidence type="ECO:0000256" key="2">
    <source>
        <dbReference type="ARBA" id="ARBA00002901"/>
    </source>
</evidence>
<comment type="pathway">
    <text evidence="3 13">Cofactor biosynthesis; molybdopterin biosynthesis.</text>
</comment>
<proteinExistence type="inferred from homology"/>
<keyword evidence="16" id="KW-1185">Reference proteome</keyword>
<evidence type="ECO:0000256" key="1">
    <source>
        <dbReference type="ARBA" id="ARBA00001946"/>
    </source>
</evidence>
<feature type="domain" description="MoaB/Mog" evidence="14">
    <location>
        <begin position="195"/>
        <end position="335"/>
    </location>
</feature>
<dbReference type="InterPro" id="IPR036425">
    <property type="entry name" value="MoaB/Mog-like_dom_sf"/>
</dbReference>
<evidence type="ECO:0000256" key="11">
    <source>
        <dbReference type="ARBA" id="ARBA00023150"/>
    </source>
</evidence>
<dbReference type="Gene3D" id="2.40.340.10">
    <property type="entry name" value="MoeA, C-terminal, domain IV"/>
    <property type="match status" value="1"/>
</dbReference>